<feature type="domain" description="C2H2-type" evidence="9">
    <location>
        <begin position="195"/>
        <end position="222"/>
    </location>
</feature>
<evidence type="ECO:0000313" key="11">
    <source>
        <dbReference type="EnsemblMetazoa" id="LLOJ001823-PA"/>
    </source>
</evidence>
<evidence type="ECO:0000256" key="8">
    <source>
        <dbReference type="SAM" id="MobiDB-lite"/>
    </source>
</evidence>
<evidence type="ECO:0000256" key="4">
    <source>
        <dbReference type="ARBA" id="ARBA00022833"/>
    </source>
</evidence>
<dbReference type="VEuPathDB" id="VectorBase:LLONM1_007955"/>
<evidence type="ECO:0000313" key="12">
    <source>
        <dbReference type="Proteomes" id="UP000092461"/>
    </source>
</evidence>
<proteinExistence type="inferred from homology"/>
<keyword evidence="2" id="KW-0677">Repeat</keyword>
<dbReference type="InterPro" id="IPR013087">
    <property type="entry name" value="Znf_C2H2_type"/>
</dbReference>
<protein>
    <submittedName>
        <fullName evidence="10">Putative zn finger</fullName>
    </submittedName>
</protein>
<keyword evidence="5" id="KW-0539">Nucleus</keyword>
<keyword evidence="1" id="KW-0479">Metal-binding</keyword>
<sequence length="384" mass="44958">MDIVQSQIKEELLEIELRCINCGSMFEDAAQVEKHREICHITPYSCKTCLKEEASLQGFESHLQHHGGIKLFKCIICQEMFTFLWELNMHLPIHLPDEKEQQDFHEGFSDCENSLPLPDEKEDEKDEKIKEEDYVHTSHDFNDASDAIDEEKLFSKEKKLKKKTTQNTEIQMTKRKRGRPQKIKKDAADVKEKRFHCPHCLHSSKTFSNLKKHIRTHSGTKPFECALCGNCYSDKYALRDHLLMKHVQMKQLSEVCSYCGKAFRLRKGLRVHIRTQHTSKEQYSCFVCGKIYASKNSVDLHIRTHSIQPGGHSCPKCGKNFARRDLMLQHHRHIHIFKLPSALRNHVRRIHQERTLPCPYCDKKYGFKADLTRHVRNSHSLKSI</sequence>
<organism evidence="11 12">
    <name type="scientific">Lutzomyia longipalpis</name>
    <name type="common">Sand fly</name>
    <dbReference type="NCBI Taxonomy" id="7200"/>
    <lineage>
        <taxon>Eukaryota</taxon>
        <taxon>Metazoa</taxon>
        <taxon>Ecdysozoa</taxon>
        <taxon>Arthropoda</taxon>
        <taxon>Hexapoda</taxon>
        <taxon>Insecta</taxon>
        <taxon>Pterygota</taxon>
        <taxon>Neoptera</taxon>
        <taxon>Endopterygota</taxon>
        <taxon>Diptera</taxon>
        <taxon>Nematocera</taxon>
        <taxon>Psychodoidea</taxon>
        <taxon>Psychodidae</taxon>
        <taxon>Lutzomyia</taxon>
        <taxon>Lutzomyia</taxon>
    </lineage>
</organism>
<dbReference type="Pfam" id="PF00096">
    <property type="entry name" value="zf-C2H2"/>
    <property type="match status" value="5"/>
</dbReference>
<dbReference type="SMART" id="SM00355">
    <property type="entry name" value="ZnF_C2H2"/>
    <property type="match status" value="9"/>
</dbReference>
<evidence type="ECO:0000256" key="5">
    <source>
        <dbReference type="ARBA" id="ARBA00023242"/>
    </source>
</evidence>
<reference evidence="12" key="1">
    <citation type="submission" date="2012-05" db="EMBL/GenBank/DDBJ databases">
        <title>Whole Genome Assembly of Lutzomyia longipalpis.</title>
        <authorList>
            <person name="Richards S."/>
            <person name="Qu C."/>
            <person name="Dillon R."/>
            <person name="Worley K."/>
            <person name="Scherer S."/>
            <person name="Batterton M."/>
            <person name="Taylor A."/>
            <person name="Hawes A."/>
            <person name="Hernandez B."/>
            <person name="Kovar C."/>
            <person name="Mandapat C."/>
            <person name="Pham C."/>
            <person name="Qu C."/>
            <person name="Jing C."/>
            <person name="Bess C."/>
            <person name="Bandaranaike D."/>
            <person name="Ngo D."/>
            <person name="Ongeri F."/>
            <person name="Arias F."/>
            <person name="Lara F."/>
            <person name="Weissenberger G."/>
            <person name="Kamau G."/>
            <person name="Han H."/>
            <person name="Shen H."/>
            <person name="Dinh H."/>
            <person name="Khalil I."/>
            <person name="Jones J."/>
            <person name="Shafer J."/>
            <person name="Jayaseelan J."/>
            <person name="Quiroz J."/>
            <person name="Blankenburg K."/>
            <person name="Nguyen L."/>
            <person name="Jackson L."/>
            <person name="Francisco L."/>
            <person name="Tang L.-Y."/>
            <person name="Pu L.-L."/>
            <person name="Perales L."/>
            <person name="Lorensuhewa L."/>
            <person name="Munidasa M."/>
            <person name="Coyle M."/>
            <person name="Taylor M."/>
            <person name="Puazo M."/>
            <person name="Firestine M."/>
            <person name="Scheel M."/>
            <person name="Javaid M."/>
            <person name="Wang M."/>
            <person name="Li M."/>
            <person name="Tabassum N."/>
            <person name="Saada N."/>
            <person name="Osuji N."/>
            <person name="Aqrawi P."/>
            <person name="Fu Q."/>
            <person name="Thornton R."/>
            <person name="Raj R."/>
            <person name="Goodspeed R."/>
            <person name="Mata R."/>
            <person name="Najjar R."/>
            <person name="Gubbala S."/>
            <person name="Lee S."/>
            <person name="Denson S."/>
            <person name="Patil S."/>
            <person name="Macmil S."/>
            <person name="Qi S."/>
            <person name="Matskevitch T."/>
            <person name="Palculict T."/>
            <person name="Mathew T."/>
            <person name="Vee V."/>
            <person name="Velamala V."/>
            <person name="Korchina V."/>
            <person name="Cai W."/>
            <person name="Liu W."/>
            <person name="Dai W."/>
            <person name="Zou X."/>
            <person name="Zhu Y."/>
            <person name="Zhang Y."/>
            <person name="Wu Y.-Q."/>
            <person name="Xin Y."/>
            <person name="Nazarath L."/>
            <person name="Kovar C."/>
            <person name="Han Y."/>
            <person name="Muzny D."/>
            <person name="Gibbs R."/>
        </authorList>
    </citation>
    <scope>NUCLEOTIDE SEQUENCE [LARGE SCALE GENOMIC DNA]</scope>
    <source>
        <strain evidence="12">Jacobina</strain>
    </source>
</reference>
<name>A0A1B0CC43_LUTLO</name>
<evidence type="ECO:0000256" key="2">
    <source>
        <dbReference type="ARBA" id="ARBA00022737"/>
    </source>
</evidence>
<evidence type="ECO:0000259" key="9">
    <source>
        <dbReference type="PROSITE" id="PS50157"/>
    </source>
</evidence>
<feature type="compositionally biased region" description="Basic residues" evidence="8">
    <location>
        <begin position="173"/>
        <end position="182"/>
    </location>
</feature>
<comment type="similarity">
    <text evidence="6">Belongs to the snail C2H2-type zinc-finger protein family.</text>
</comment>
<accession>A0A1B0CC43</accession>
<dbReference type="EMBL" id="GITU01012298">
    <property type="protein sequence ID" value="MBC1181001.1"/>
    <property type="molecule type" value="Transcribed_RNA"/>
</dbReference>
<evidence type="ECO:0000256" key="1">
    <source>
        <dbReference type="ARBA" id="ARBA00022723"/>
    </source>
</evidence>
<dbReference type="VEuPathDB" id="VectorBase:LLOJ001823"/>
<dbReference type="GO" id="GO:0000978">
    <property type="term" value="F:RNA polymerase II cis-regulatory region sequence-specific DNA binding"/>
    <property type="evidence" value="ECO:0007669"/>
    <property type="project" value="TreeGrafter"/>
</dbReference>
<keyword evidence="12" id="KW-1185">Reference proteome</keyword>
<feature type="domain" description="C2H2-type" evidence="9">
    <location>
        <begin position="312"/>
        <end position="340"/>
    </location>
</feature>
<dbReference type="Proteomes" id="UP000092461">
    <property type="component" value="Unassembled WGS sequence"/>
</dbReference>
<evidence type="ECO:0000256" key="3">
    <source>
        <dbReference type="ARBA" id="ARBA00022771"/>
    </source>
</evidence>
<dbReference type="PROSITE" id="PS50157">
    <property type="entry name" value="ZINC_FINGER_C2H2_2"/>
    <property type="match status" value="7"/>
</dbReference>
<dbReference type="SUPFAM" id="SSF57667">
    <property type="entry name" value="beta-beta-alpha zinc fingers"/>
    <property type="match status" value="5"/>
</dbReference>
<feature type="domain" description="C2H2-type" evidence="9">
    <location>
        <begin position="356"/>
        <end position="384"/>
    </location>
</feature>
<dbReference type="EMBL" id="AJWK01006106">
    <property type="status" value="NOT_ANNOTATED_CDS"/>
    <property type="molecule type" value="Genomic_DNA"/>
</dbReference>
<evidence type="ECO:0000256" key="7">
    <source>
        <dbReference type="PROSITE-ProRule" id="PRU00042"/>
    </source>
</evidence>
<keyword evidence="3 7" id="KW-0863">Zinc-finger</keyword>
<dbReference type="AlphaFoldDB" id="A0A1B0CC43"/>
<dbReference type="InterPro" id="IPR036236">
    <property type="entry name" value="Znf_C2H2_sf"/>
</dbReference>
<feature type="region of interest" description="Disordered" evidence="8">
    <location>
        <begin position="164"/>
        <end position="184"/>
    </location>
</feature>
<feature type="domain" description="C2H2-type" evidence="9">
    <location>
        <begin position="254"/>
        <end position="282"/>
    </location>
</feature>
<dbReference type="Gene3D" id="3.30.160.60">
    <property type="entry name" value="Classic Zinc Finger"/>
    <property type="match status" value="5"/>
</dbReference>
<reference evidence="10" key="2">
    <citation type="journal article" date="2020" name="BMC">
        <title>Leishmania infection induces a limited differential gene expression in the sand fly midgut.</title>
        <authorList>
            <person name="Coutinho-Abreu I.V."/>
            <person name="Serafim T.D."/>
            <person name="Meneses C."/>
            <person name="Kamhawi S."/>
            <person name="Oliveira F."/>
            <person name="Valenzuela J.G."/>
        </authorList>
    </citation>
    <scope>NUCLEOTIDE SEQUENCE</scope>
    <source>
        <strain evidence="10">Jacobina</strain>
        <tissue evidence="10">Midgut</tissue>
    </source>
</reference>
<keyword evidence="4" id="KW-0862">Zinc</keyword>
<dbReference type="InterPro" id="IPR050527">
    <property type="entry name" value="Snail/Krueppel_Znf"/>
</dbReference>
<evidence type="ECO:0000256" key="6">
    <source>
        <dbReference type="ARBA" id="ARBA00037948"/>
    </source>
</evidence>
<dbReference type="EnsemblMetazoa" id="LLOJ001823-RA">
    <property type="protein sequence ID" value="LLOJ001823-PA"/>
    <property type="gene ID" value="LLOJ001823"/>
</dbReference>
<feature type="domain" description="C2H2-type" evidence="9">
    <location>
        <begin position="223"/>
        <end position="251"/>
    </location>
</feature>
<reference evidence="11" key="3">
    <citation type="submission" date="2020-05" db="UniProtKB">
        <authorList>
            <consortium name="EnsemblMetazoa"/>
        </authorList>
    </citation>
    <scope>IDENTIFICATION</scope>
    <source>
        <strain evidence="11">Jacobina</strain>
    </source>
</reference>
<dbReference type="GO" id="GO:0008270">
    <property type="term" value="F:zinc ion binding"/>
    <property type="evidence" value="ECO:0007669"/>
    <property type="project" value="UniProtKB-KW"/>
</dbReference>
<dbReference type="PANTHER" id="PTHR24388:SF53">
    <property type="entry name" value="CHORION TRANSCRIPTION FACTOR CF2-RELATED"/>
    <property type="match status" value="1"/>
</dbReference>
<dbReference type="GO" id="GO:0005634">
    <property type="term" value="C:nucleus"/>
    <property type="evidence" value="ECO:0007669"/>
    <property type="project" value="UniProtKB-SubCell"/>
</dbReference>
<dbReference type="PANTHER" id="PTHR24388">
    <property type="entry name" value="ZINC FINGER PROTEIN"/>
    <property type="match status" value="1"/>
</dbReference>
<evidence type="ECO:0000313" key="10">
    <source>
        <dbReference type="EMBL" id="MBC1181001.1"/>
    </source>
</evidence>
<dbReference type="GO" id="GO:0000981">
    <property type="term" value="F:DNA-binding transcription factor activity, RNA polymerase II-specific"/>
    <property type="evidence" value="ECO:0007669"/>
    <property type="project" value="TreeGrafter"/>
</dbReference>
<dbReference type="PROSITE" id="PS00028">
    <property type="entry name" value="ZINC_FINGER_C2H2_1"/>
    <property type="match status" value="7"/>
</dbReference>
<feature type="domain" description="C2H2-type" evidence="9">
    <location>
        <begin position="72"/>
        <end position="99"/>
    </location>
</feature>
<feature type="domain" description="C2H2-type" evidence="9">
    <location>
        <begin position="283"/>
        <end position="310"/>
    </location>
</feature>